<dbReference type="EMBL" id="LGRN01000018">
    <property type="protein sequence ID" value="OJD19063.1"/>
    <property type="molecule type" value="Genomic_DNA"/>
</dbReference>
<dbReference type="VEuPathDB" id="FungiDB:AJ78_00935"/>
<proteinExistence type="predicted"/>
<evidence type="ECO:0000313" key="3">
    <source>
        <dbReference type="Proteomes" id="UP000182235"/>
    </source>
</evidence>
<feature type="chain" id="PRO_5012182236" description="Ecp2 effector protein domain-containing protein" evidence="1">
    <location>
        <begin position="22"/>
        <end position="183"/>
    </location>
</feature>
<name>A0A1J9QS93_9EURO</name>
<protein>
    <recommendedName>
        <fullName evidence="4">Ecp2 effector protein domain-containing protein</fullName>
    </recommendedName>
</protein>
<evidence type="ECO:0000256" key="1">
    <source>
        <dbReference type="SAM" id="SignalP"/>
    </source>
</evidence>
<evidence type="ECO:0000313" key="2">
    <source>
        <dbReference type="EMBL" id="OJD19063.1"/>
    </source>
</evidence>
<reference evidence="2 3" key="1">
    <citation type="submission" date="2015-07" db="EMBL/GenBank/DDBJ databases">
        <title>Emmonsia species relationships and genome sequence.</title>
        <authorList>
            <consortium name="The Broad Institute Genomics Platform"/>
            <person name="Cuomo C.A."/>
            <person name="Munoz J.F."/>
            <person name="Imamovic A."/>
            <person name="Priest M.E."/>
            <person name="Young S."/>
            <person name="Clay O.K."/>
            <person name="McEwen J.G."/>
        </authorList>
    </citation>
    <scope>NUCLEOTIDE SEQUENCE [LARGE SCALE GENOMIC DNA]</scope>
    <source>
        <strain evidence="2 3">UAMH 9510</strain>
    </source>
</reference>
<organism evidence="2 3">
    <name type="scientific">Emergomyces pasteurianus Ep9510</name>
    <dbReference type="NCBI Taxonomy" id="1447872"/>
    <lineage>
        <taxon>Eukaryota</taxon>
        <taxon>Fungi</taxon>
        <taxon>Dikarya</taxon>
        <taxon>Ascomycota</taxon>
        <taxon>Pezizomycotina</taxon>
        <taxon>Eurotiomycetes</taxon>
        <taxon>Eurotiomycetidae</taxon>
        <taxon>Onygenales</taxon>
        <taxon>Ajellomycetaceae</taxon>
        <taxon>Emergomyces</taxon>
    </lineage>
</organism>
<feature type="signal peptide" evidence="1">
    <location>
        <begin position="1"/>
        <end position="21"/>
    </location>
</feature>
<keyword evidence="1" id="KW-0732">Signal</keyword>
<dbReference type="Proteomes" id="UP000182235">
    <property type="component" value="Unassembled WGS sequence"/>
</dbReference>
<dbReference type="OrthoDB" id="3689965at2759"/>
<comment type="caution">
    <text evidence="2">The sequence shown here is derived from an EMBL/GenBank/DDBJ whole genome shotgun (WGS) entry which is preliminary data.</text>
</comment>
<sequence length="183" mass="19804">MLFSTATIHYVALLLAARAVAAPTTIDGFEPTVRHVCYDETQKLHCYSGGSDIPQDVKVEDVQFIANYLRAYGRETRIGRLFTMKASDAPDCGEWSLYVRGTAAAYAKKIDLTYDSSILFSDIANTIDGNKNATADSLLKCKTDGGSFGAQIADVAAPAYKTKEYIDGGFKPSGILIKIVANK</sequence>
<evidence type="ECO:0008006" key="4">
    <source>
        <dbReference type="Google" id="ProtNLM"/>
    </source>
</evidence>
<gene>
    <name evidence="2" type="ORF">AJ78_00935</name>
</gene>
<accession>A0A1J9QS93</accession>
<dbReference type="AlphaFoldDB" id="A0A1J9QS93"/>
<keyword evidence="3" id="KW-1185">Reference proteome</keyword>